<proteinExistence type="predicted"/>
<evidence type="ECO:0000256" key="1">
    <source>
        <dbReference type="ARBA" id="ARBA00004370"/>
    </source>
</evidence>
<reference evidence="7 8" key="1">
    <citation type="journal article" date="2020" name="ISME J.">
        <title>Uncovering the hidden diversity of litter-decomposition mechanisms in mushroom-forming fungi.</title>
        <authorList>
            <person name="Floudas D."/>
            <person name="Bentzer J."/>
            <person name="Ahren D."/>
            <person name="Johansson T."/>
            <person name="Persson P."/>
            <person name="Tunlid A."/>
        </authorList>
    </citation>
    <scope>NUCLEOTIDE SEQUENCE [LARGE SCALE GENOMIC DNA]</scope>
    <source>
        <strain evidence="7 8">CBS 661.87</strain>
    </source>
</reference>
<name>A0A8H5GWE5_9AGAR</name>
<dbReference type="EMBL" id="JAACJP010000043">
    <property type="protein sequence ID" value="KAF5372393.1"/>
    <property type="molecule type" value="Genomic_DNA"/>
</dbReference>
<keyword evidence="4" id="KW-0961">Cell wall biogenesis/degradation</keyword>
<evidence type="ECO:0000256" key="6">
    <source>
        <dbReference type="SAM" id="Phobius"/>
    </source>
</evidence>
<dbReference type="GO" id="GO:0015926">
    <property type="term" value="F:glucosidase activity"/>
    <property type="evidence" value="ECO:0007669"/>
    <property type="project" value="TreeGrafter"/>
</dbReference>
<dbReference type="GO" id="GO:0071555">
    <property type="term" value="P:cell wall organization"/>
    <property type="evidence" value="ECO:0007669"/>
    <property type="project" value="UniProtKB-KW"/>
</dbReference>
<evidence type="ECO:0000256" key="4">
    <source>
        <dbReference type="ARBA" id="ARBA00023316"/>
    </source>
</evidence>
<evidence type="ECO:0000313" key="7">
    <source>
        <dbReference type="EMBL" id="KAF5372393.1"/>
    </source>
</evidence>
<organism evidence="7 8">
    <name type="scientific">Tricholomella constricta</name>
    <dbReference type="NCBI Taxonomy" id="117010"/>
    <lineage>
        <taxon>Eukaryota</taxon>
        <taxon>Fungi</taxon>
        <taxon>Dikarya</taxon>
        <taxon>Basidiomycota</taxon>
        <taxon>Agaricomycotina</taxon>
        <taxon>Agaricomycetes</taxon>
        <taxon>Agaricomycetidae</taxon>
        <taxon>Agaricales</taxon>
        <taxon>Tricholomatineae</taxon>
        <taxon>Lyophyllaceae</taxon>
        <taxon>Tricholomella</taxon>
    </lineage>
</organism>
<keyword evidence="6" id="KW-0812">Transmembrane</keyword>
<keyword evidence="2 6" id="KW-0472">Membrane</keyword>
<dbReference type="Pfam" id="PF03935">
    <property type="entry name" value="SKN1_KRE6_Sbg1"/>
    <property type="match status" value="1"/>
</dbReference>
<sequence length="580" mass="63847">MLSVAKFRHITDSRSRITSLAVVCVHVGDYPPFYQPSCPSLIRPSMAPRPQSWVKDYEVDFDPSFPDDNIPSGHNSPHERQRMLAEEARQPTRPVHALENPPIASSSTHNSRTSHSRPGSTSMGVPQHPSQDLLFERPRSTGPEAGSSSRMPSYKSVTSSPLNPSFPSGSPPSHALSPIVSPFARPGSRGSAHITRIPSEESRALALGSPLTMNSTSSRGSMILYRRADTMDDVLLLPPTLPHANRSSMISISGDSFVSLSSDSKYPAGMMTPERGLVAYAYDPSMDENEPLDEEDNLHDPDGKVVKVPGRPMSWRGFKNLSALVLLVGALLALFVIYPVVAFYHDNGRNSLIVGNTRINATGQASAVDFDKRSQLPLVSLFGLIDPVTPREALKRTSSDGVVYDLVFSDEFNTDDRTFSKDADPVWETLNDHSHNSRHTTTRNGYLILQSYPMRSNSRSTRQYVSDVLRQRSPLCLTGGFVEISAKVPWSHTNQRNFWTGTWDVVDSDDVPTVPEKGSSLSETVSLRLSIGSVELSTHPQQQPSWFTSGPFEMAVDYVRYYQKAGLPARTCDENGDSDA</sequence>
<feature type="region of interest" description="Disordered" evidence="5">
    <location>
        <begin position="58"/>
        <end position="194"/>
    </location>
</feature>
<comment type="subcellular location">
    <subcellularLocation>
        <location evidence="1">Membrane</location>
    </subcellularLocation>
</comment>
<evidence type="ECO:0000256" key="3">
    <source>
        <dbReference type="ARBA" id="ARBA00023180"/>
    </source>
</evidence>
<feature type="transmembrane region" description="Helical" evidence="6">
    <location>
        <begin position="321"/>
        <end position="344"/>
    </location>
</feature>
<gene>
    <name evidence="7" type="ORF">D9615_009276</name>
</gene>
<dbReference type="Proteomes" id="UP000565441">
    <property type="component" value="Unassembled WGS sequence"/>
</dbReference>
<dbReference type="PANTHER" id="PTHR31361">
    <property type="entry name" value="BETA-GLUCAN SYNTHESIS-ASSOCIATED PROTEIN KRE6-RELATED"/>
    <property type="match status" value="1"/>
</dbReference>
<dbReference type="PANTHER" id="PTHR31361:SF1">
    <property type="entry name" value="BETA-GLUCAN SYNTHESIS-ASSOCIATED PROTEIN KRE6-RELATED"/>
    <property type="match status" value="1"/>
</dbReference>
<comment type="caution">
    <text evidence="7">The sequence shown here is derived from an EMBL/GenBank/DDBJ whole genome shotgun (WGS) entry which is preliminary data.</text>
</comment>
<keyword evidence="6" id="KW-1133">Transmembrane helix</keyword>
<evidence type="ECO:0000256" key="5">
    <source>
        <dbReference type="SAM" id="MobiDB-lite"/>
    </source>
</evidence>
<feature type="compositionally biased region" description="Polar residues" evidence="5">
    <location>
        <begin position="146"/>
        <end position="168"/>
    </location>
</feature>
<accession>A0A8H5GWE5</accession>
<dbReference type="GO" id="GO:0005886">
    <property type="term" value="C:plasma membrane"/>
    <property type="evidence" value="ECO:0007669"/>
    <property type="project" value="TreeGrafter"/>
</dbReference>
<dbReference type="GO" id="GO:0005789">
    <property type="term" value="C:endoplasmic reticulum membrane"/>
    <property type="evidence" value="ECO:0007669"/>
    <property type="project" value="TreeGrafter"/>
</dbReference>
<evidence type="ECO:0000313" key="8">
    <source>
        <dbReference type="Proteomes" id="UP000565441"/>
    </source>
</evidence>
<feature type="compositionally biased region" description="Polar residues" evidence="5">
    <location>
        <begin position="118"/>
        <end position="130"/>
    </location>
</feature>
<keyword evidence="3" id="KW-0325">Glycoprotein</keyword>
<dbReference type="InterPro" id="IPR005629">
    <property type="entry name" value="Skn1/Kre6/Sbg1"/>
</dbReference>
<protein>
    <submittedName>
        <fullName evidence="7">Uncharacterized protein</fullName>
    </submittedName>
</protein>
<feature type="compositionally biased region" description="Low complexity" evidence="5">
    <location>
        <begin position="105"/>
        <end position="117"/>
    </location>
</feature>
<feature type="compositionally biased region" description="Basic and acidic residues" evidence="5">
    <location>
        <begin position="76"/>
        <end position="90"/>
    </location>
</feature>
<dbReference type="AlphaFoldDB" id="A0A8H5GWE5"/>
<evidence type="ECO:0000256" key="2">
    <source>
        <dbReference type="ARBA" id="ARBA00023136"/>
    </source>
</evidence>
<dbReference type="Gene3D" id="2.60.120.200">
    <property type="match status" value="1"/>
</dbReference>
<dbReference type="GO" id="GO:0006078">
    <property type="term" value="P:(1-&gt;6)-beta-D-glucan biosynthetic process"/>
    <property type="evidence" value="ECO:0007669"/>
    <property type="project" value="TreeGrafter"/>
</dbReference>
<dbReference type="OrthoDB" id="3057032at2759"/>
<keyword evidence="8" id="KW-1185">Reference proteome</keyword>